<comment type="catalytic activity">
    <reaction evidence="1">
        <text>ATP + H2O = ADP + phosphate + H(+)</text>
        <dbReference type="Rhea" id="RHEA:13065"/>
        <dbReference type="ChEBI" id="CHEBI:15377"/>
        <dbReference type="ChEBI" id="CHEBI:15378"/>
        <dbReference type="ChEBI" id="CHEBI:30616"/>
        <dbReference type="ChEBI" id="CHEBI:43474"/>
        <dbReference type="ChEBI" id="CHEBI:456216"/>
    </reaction>
</comment>
<dbReference type="Pfam" id="PF00022">
    <property type="entry name" value="Actin"/>
    <property type="match status" value="1"/>
</dbReference>
<dbReference type="InterPro" id="IPR004000">
    <property type="entry name" value="Actin"/>
</dbReference>
<comment type="similarity">
    <text evidence="2">Belongs to the actin family.</text>
</comment>
<dbReference type="VEuPathDB" id="FungiDB:H310_10893"/>
<feature type="compositionally biased region" description="Polar residues" evidence="3">
    <location>
        <begin position="190"/>
        <end position="204"/>
    </location>
</feature>
<dbReference type="Gene3D" id="3.90.640.10">
    <property type="entry name" value="Actin, Chain A, domain 4"/>
    <property type="match status" value="1"/>
</dbReference>
<gene>
    <name evidence="4" type="ORF">DYB32_005415</name>
</gene>
<organism evidence="4 5">
    <name type="scientific">Aphanomyces invadans</name>
    <dbReference type="NCBI Taxonomy" id="157072"/>
    <lineage>
        <taxon>Eukaryota</taxon>
        <taxon>Sar</taxon>
        <taxon>Stramenopiles</taxon>
        <taxon>Oomycota</taxon>
        <taxon>Saprolegniomycetes</taxon>
        <taxon>Saprolegniales</taxon>
        <taxon>Verrucalvaceae</taxon>
        <taxon>Aphanomyces</taxon>
    </lineage>
</organism>
<evidence type="ECO:0000256" key="1">
    <source>
        <dbReference type="ARBA" id="ARBA00049360"/>
    </source>
</evidence>
<dbReference type="InterPro" id="IPR043129">
    <property type="entry name" value="ATPase_NBD"/>
</dbReference>
<sequence>MYCGGDDLNAVVCDVGCLRARMGYAGEDDARYISTSSNDTNGIMTLEGAVASFDSLETSLDEGFVRLGVESTRQHPILWSENSFQTLLDQQNTSSKSDREAIAELFFEKYDAPAYFVSKSAVLTCFANGRSTGMVVEMGHGNTAVVPVNEGYVVGQHAVRHSDVGGHGLDEFLHGRVLEKLERSRKAPLSPTNPMNSSLSPKQSSASVSWATIRELKESICRTSESHFDEKANANIPHMPFELPDGTQISLGVERFSAAEHLFHHNDPASAPSSGRGIFLPEIVLDAASKGDADSKKEYLQNILVGGGSSCFESFPTRLEREIAAMLPSAKIKVLAPPPNERKLSAFLGGSIVASLGSFHEMWISKTEYAEHGANLVQKKCPYAPGPSAGPEPAGAGNGDQDDDNMGEDAPYVVHAPAIPQAPSFSGSTKQERRAFMRLYQKYVAQVNALQTARTRPLVMPVSASMDHFTKRRVALWDFNGPYDQIAESEWIAWFNLAFEEEPRDLNSLKKRLETTILFDVKILDAESRVSKMLDELMKALECDNQKWILYEEGKIVVDLMVKAVWPSMLQSAAASEQSETHPYATACCVAVAAGYQMYGGVEDEEKSSKPAKAPDSRGHAPKRPDGKMLDGGAGPAKPRTLDGVARPDASLAPARKPAVCLKCKCTAHTVTDCPKTTPGERKTS</sequence>
<evidence type="ECO:0000256" key="2">
    <source>
        <dbReference type="RuleBase" id="RU000487"/>
    </source>
</evidence>
<feature type="region of interest" description="Disordered" evidence="3">
    <location>
        <begin position="604"/>
        <end position="654"/>
    </location>
</feature>
<dbReference type="SMART" id="SM00268">
    <property type="entry name" value="ACTIN"/>
    <property type="match status" value="1"/>
</dbReference>
<keyword evidence="5" id="KW-1185">Reference proteome</keyword>
<dbReference type="Gene3D" id="3.30.420.40">
    <property type="match status" value="2"/>
</dbReference>
<dbReference type="VEuPathDB" id="FungiDB:H310_10894"/>
<dbReference type="PANTHER" id="PTHR11937">
    <property type="entry name" value="ACTIN"/>
    <property type="match status" value="1"/>
</dbReference>
<feature type="region of interest" description="Disordered" evidence="3">
    <location>
        <begin position="184"/>
        <end position="204"/>
    </location>
</feature>
<dbReference type="Proteomes" id="UP000285060">
    <property type="component" value="Unassembled WGS sequence"/>
</dbReference>
<evidence type="ECO:0000313" key="5">
    <source>
        <dbReference type="Proteomes" id="UP000285060"/>
    </source>
</evidence>
<feature type="compositionally biased region" description="Basic and acidic residues" evidence="3">
    <location>
        <begin position="607"/>
        <end position="629"/>
    </location>
</feature>
<reference evidence="4 5" key="1">
    <citation type="submission" date="2018-08" db="EMBL/GenBank/DDBJ databases">
        <title>Aphanomyces genome sequencing and annotation.</title>
        <authorList>
            <person name="Minardi D."/>
            <person name="Oidtmann B."/>
            <person name="Van Der Giezen M."/>
            <person name="Studholme D.J."/>
        </authorList>
    </citation>
    <scope>NUCLEOTIDE SEQUENCE [LARGE SCALE GENOMIC DNA]</scope>
    <source>
        <strain evidence="4 5">NJM0002</strain>
    </source>
</reference>
<evidence type="ECO:0000256" key="3">
    <source>
        <dbReference type="SAM" id="MobiDB-lite"/>
    </source>
</evidence>
<proteinExistence type="inferred from homology"/>
<dbReference type="AlphaFoldDB" id="A0A418AUK6"/>
<protein>
    <submittedName>
        <fullName evidence="4">Uncharacterized protein</fullName>
    </submittedName>
</protein>
<evidence type="ECO:0000313" key="4">
    <source>
        <dbReference type="EMBL" id="RHY29123.1"/>
    </source>
</evidence>
<dbReference type="SUPFAM" id="SSF53067">
    <property type="entry name" value="Actin-like ATPase domain"/>
    <property type="match status" value="2"/>
</dbReference>
<accession>A0A418AUK6</accession>
<feature type="region of interest" description="Disordered" evidence="3">
    <location>
        <begin position="382"/>
        <end position="410"/>
    </location>
</feature>
<dbReference type="EMBL" id="QUSY01000480">
    <property type="protein sequence ID" value="RHY29123.1"/>
    <property type="molecule type" value="Genomic_DNA"/>
</dbReference>
<name>A0A418AUK6_9STRA</name>
<comment type="caution">
    <text evidence="4">The sequence shown here is derived from an EMBL/GenBank/DDBJ whole genome shotgun (WGS) entry which is preliminary data.</text>
</comment>